<sequence>MGVRERHDEEEEAKKLEKRIALSVGDYWTKASWDEGFSIGGTRHRAHWARLSAKQQHQFRIRFLRQTAVAGYNVANFFNISGYPEMVKRSDGEQKYQEGCALAKEQLKGEIRRYNQRFGSRRSNPAQAQHATISVPATQGERPEEREREAVQKRPRPPEGTQRERGPPRESPSVAVYDPGVSPTVEHQALPFVSPLRDVEGVVPPLAVAAQASVPGPLSLAPSASASFPLAQSAAAPKASGEGRGDRETTSVSVRESGRDRGRPPESDSLIQGAAVVHEEVDREEREREEESEETDSEGEAEDEQGTPVPDHSKHVPRDGKDLLYRTPVNEKEVEQCRTERKTQGRYTDRTLKPCAALIAPDRDRHEGQFNQVVGDSCTLAARHPGTIHQYQRPHIVSRIGATPSRIGSRLGTSSFVPRDARGGMSAGTRAVSPDSSEEFNADIAGDDDATDDAWEAQREGSVSAGDVEMMQRERESDEYLAESEDVEESVVLVTEEGEMAEPVAWSPYANPEWKREREREDTSMSDGDPSVSGGSGDYQEEEDAHPLGLYIKRDRDRDGEHMVVLRCRYRNEARTETHPIPRDIPHRGYRVPLTTARLLGLTTLEDTNALLRRVFLLNWSRVFPNSTPHATALAFRVLQDHFREVMDPRAIPPTYPVTGHGEIERQRGADGGVSLPITVPGVETGTQCAGIQLGDSGIQGSVVIPPLMGDESAIQCTLLVPPPPIHLGDTGTQGSIMIPPLIGVESGIQCTAECVERATQPSPLFHLGDSGTQGSIVIPPHMGDETATQCALLVSPPPTQLVDSGTQGGIVIPPLTGVESGIQCAAEAVERATQPSPTASPCGPAVTVDLGTQCTPTVRPPPVQLVDSGIQGSILIPPVVGEETGAQCALFVPPPPVQLVESGTLATVVISPLIGAETGTQCAPPVPPSPVQGIDLGTQRPPLPLERERERELSMPDDTGGDMGMHLGDLPDIDTVMTEEKSTTTRTLVEGVDSVSMTEPMDVDTAATLHRVLLADWATHHPEASEAERQAAYTSTLARARQCIASGDASGVGVQEVGVQWEGGVLTQHPLQLDEATSHHDGTGESAGEVTRLREAVRSGGVPVREPAAKRPPPVTEGDLERPPPPTVIRPPPIPEVAEEQPEEVERESDGEASFDSADLDISMSIEEMQQLPVPLLDPAQVHTIWDVHANEEDVINYVNSVTTGWDVVMAMRQHYSVSAAYCEKVANRRLQEPGDLTSAVVAEVNAADPEWTEILTNKSHGINRLQRNRQLTVCPCSTASLTADICAQAQMANIGLTSYSAGLAWPTHLEEAGLTIFPQNAAIEDVRTGVRNTNPTPDQAKIRYVRRMKGVCPGMSAIFKAKDRGLHFFADTGLRALMAENGDIPVADMAALIGTTVMPYDYRDLRTLQVTLLGTDADPTAQGVEEGDPQMPVAGFFTADSRYPIDPSTLRHTGVPGVAGDGPLPQGIRTIEELNNHENTALYGGLYEVLQLLQRCMRGRLPVYLVVECGAKRVHVMQCYGVHSPTRVTDEERGPEEHQTDRN</sequence>
<protein>
    <submittedName>
        <fullName evidence="2">Uncharacterized protein</fullName>
    </submittedName>
</protein>
<feature type="region of interest" description="Disordered" evidence="1">
    <location>
        <begin position="1098"/>
        <end position="1156"/>
    </location>
</feature>
<feature type="compositionally biased region" description="Basic and acidic residues" evidence="1">
    <location>
        <begin position="277"/>
        <end position="286"/>
    </location>
</feature>
<feature type="compositionally biased region" description="Basic and acidic residues" evidence="1">
    <location>
        <begin position="513"/>
        <end position="523"/>
    </location>
</feature>
<name>A0A9K3CV01_9EUKA</name>
<evidence type="ECO:0000313" key="2">
    <source>
        <dbReference type="EMBL" id="GIQ83814.1"/>
    </source>
</evidence>
<organism evidence="2 3">
    <name type="scientific">Kipferlia bialata</name>
    <dbReference type="NCBI Taxonomy" id="797122"/>
    <lineage>
        <taxon>Eukaryota</taxon>
        <taxon>Metamonada</taxon>
        <taxon>Carpediemonas-like organisms</taxon>
        <taxon>Kipferlia</taxon>
    </lineage>
</organism>
<feature type="compositionally biased region" description="Pro residues" evidence="1">
    <location>
        <begin position="1124"/>
        <end position="1136"/>
    </location>
</feature>
<comment type="caution">
    <text evidence="2">The sequence shown here is derived from an EMBL/GenBank/DDBJ whole genome shotgun (WGS) entry which is preliminary data.</text>
</comment>
<keyword evidence="3" id="KW-1185">Reference proteome</keyword>
<feature type="region of interest" description="Disordered" evidence="1">
    <location>
        <begin position="921"/>
        <end position="965"/>
    </location>
</feature>
<evidence type="ECO:0000313" key="3">
    <source>
        <dbReference type="Proteomes" id="UP000265618"/>
    </source>
</evidence>
<dbReference type="Proteomes" id="UP000265618">
    <property type="component" value="Unassembled WGS sequence"/>
</dbReference>
<feature type="compositionally biased region" description="Basic and acidic residues" evidence="1">
    <location>
        <begin position="946"/>
        <end position="955"/>
    </location>
</feature>
<feature type="compositionally biased region" description="Acidic residues" evidence="1">
    <location>
        <begin position="1138"/>
        <end position="1154"/>
    </location>
</feature>
<dbReference type="EMBL" id="BDIP01001191">
    <property type="protein sequence ID" value="GIQ83814.1"/>
    <property type="molecule type" value="Genomic_DNA"/>
</dbReference>
<proteinExistence type="predicted"/>
<feature type="region of interest" description="Disordered" evidence="1">
    <location>
        <begin position="228"/>
        <end position="345"/>
    </location>
</feature>
<feature type="compositionally biased region" description="Basic and acidic residues" evidence="1">
    <location>
        <begin position="311"/>
        <end position="345"/>
    </location>
</feature>
<feature type="compositionally biased region" description="Polar residues" evidence="1">
    <location>
        <begin position="118"/>
        <end position="137"/>
    </location>
</feature>
<feature type="compositionally biased region" description="Basic and acidic residues" evidence="1">
    <location>
        <begin position="141"/>
        <end position="152"/>
    </location>
</feature>
<reference evidence="2 3" key="1">
    <citation type="journal article" date="2018" name="PLoS ONE">
        <title>The draft genome of Kipferlia bialata reveals reductive genome evolution in fornicate parasites.</title>
        <authorList>
            <person name="Tanifuji G."/>
            <person name="Takabayashi S."/>
            <person name="Kume K."/>
            <person name="Takagi M."/>
            <person name="Nakayama T."/>
            <person name="Kamikawa R."/>
            <person name="Inagaki Y."/>
            <person name="Hashimoto T."/>
        </authorList>
    </citation>
    <scope>NUCLEOTIDE SEQUENCE [LARGE SCALE GENOMIC DNA]</scope>
    <source>
        <strain evidence="2">NY0173</strain>
    </source>
</reference>
<feature type="compositionally biased region" description="Acidic residues" evidence="1">
    <location>
        <begin position="287"/>
        <end position="305"/>
    </location>
</feature>
<feature type="compositionally biased region" description="Low complexity" evidence="1">
    <location>
        <begin position="228"/>
        <end position="237"/>
    </location>
</feature>
<accession>A0A9K3CV01</accession>
<evidence type="ECO:0000256" key="1">
    <source>
        <dbReference type="SAM" id="MobiDB-lite"/>
    </source>
</evidence>
<feature type="compositionally biased region" description="Basic and acidic residues" evidence="1">
    <location>
        <begin position="256"/>
        <end position="266"/>
    </location>
</feature>
<feature type="region of interest" description="Disordered" evidence="1">
    <location>
        <begin position="405"/>
        <end position="487"/>
    </location>
</feature>
<feature type="region of interest" description="Disordered" evidence="1">
    <location>
        <begin position="503"/>
        <end position="543"/>
    </location>
</feature>
<feature type="region of interest" description="Disordered" evidence="1">
    <location>
        <begin position="118"/>
        <end position="181"/>
    </location>
</feature>
<feature type="compositionally biased region" description="Acidic residues" evidence="1">
    <location>
        <begin position="436"/>
        <end position="455"/>
    </location>
</feature>
<gene>
    <name evidence="2" type="ORF">KIPB_005188</name>
</gene>